<feature type="compositionally biased region" description="Low complexity" evidence="10">
    <location>
        <begin position="1114"/>
        <end position="1126"/>
    </location>
</feature>
<feature type="compositionally biased region" description="Acidic residues" evidence="10">
    <location>
        <begin position="1165"/>
        <end position="1174"/>
    </location>
</feature>
<reference evidence="13 14" key="1">
    <citation type="submission" date="2024-04" db="EMBL/GenBank/DDBJ databases">
        <title>genome sequences of Mucor flavus KT1a and Helicostylum pulchrum KT1b strains isolated from the surface of a dry-aged beef.</title>
        <authorList>
            <person name="Toyotome T."/>
            <person name="Hosono M."/>
            <person name="Torimaru M."/>
            <person name="Fukuda K."/>
            <person name="Mikami N."/>
        </authorList>
    </citation>
    <scope>NUCLEOTIDE SEQUENCE [LARGE SCALE GENOMIC DNA]</scope>
    <source>
        <strain evidence="13 14">KT1a</strain>
    </source>
</reference>
<evidence type="ECO:0000256" key="11">
    <source>
        <dbReference type="SAM" id="Phobius"/>
    </source>
</evidence>
<dbReference type="Pfam" id="PF00498">
    <property type="entry name" value="FHA"/>
    <property type="match status" value="1"/>
</dbReference>
<dbReference type="SUPFAM" id="SSF49879">
    <property type="entry name" value="SMAD/FHA domain"/>
    <property type="match status" value="1"/>
</dbReference>
<evidence type="ECO:0000259" key="12">
    <source>
        <dbReference type="PROSITE" id="PS50006"/>
    </source>
</evidence>
<keyword evidence="14" id="KW-1185">Reference proteome</keyword>
<comment type="caution">
    <text evidence="13">The sequence shown here is derived from an EMBL/GenBank/DDBJ whole genome shotgun (WGS) entry which is preliminary data.</text>
</comment>
<evidence type="ECO:0000313" key="13">
    <source>
        <dbReference type="EMBL" id="GAA5812548.1"/>
    </source>
</evidence>
<evidence type="ECO:0000313" key="14">
    <source>
        <dbReference type="Proteomes" id="UP001473302"/>
    </source>
</evidence>
<evidence type="ECO:0000256" key="6">
    <source>
        <dbReference type="ARBA" id="ARBA00022692"/>
    </source>
</evidence>
<feature type="transmembrane region" description="Helical" evidence="11">
    <location>
        <begin position="473"/>
        <end position="497"/>
    </location>
</feature>
<feature type="transmembrane region" description="Helical" evidence="11">
    <location>
        <begin position="601"/>
        <end position="623"/>
    </location>
</feature>
<feature type="region of interest" description="Disordered" evidence="10">
    <location>
        <begin position="1099"/>
        <end position="1126"/>
    </location>
</feature>
<feature type="transmembrane region" description="Helical" evidence="11">
    <location>
        <begin position="781"/>
        <end position="806"/>
    </location>
</feature>
<evidence type="ECO:0000256" key="4">
    <source>
        <dbReference type="ARBA" id="ARBA00022676"/>
    </source>
</evidence>
<dbReference type="EC" id="2.4.1.16" evidence="2"/>
<dbReference type="Proteomes" id="UP001473302">
    <property type="component" value="Unassembled WGS sequence"/>
</dbReference>
<dbReference type="PANTHER" id="PTHR22914">
    <property type="entry name" value="CHITIN SYNTHASE"/>
    <property type="match status" value="1"/>
</dbReference>
<dbReference type="Pfam" id="PF01644">
    <property type="entry name" value="Chitin_synth_1"/>
    <property type="match status" value="1"/>
</dbReference>
<evidence type="ECO:0000256" key="8">
    <source>
        <dbReference type="ARBA" id="ARBA00023136"/>
    </source>
</evidence>
<keyword evidence="6 11" id="KW-0812">Transmembrane</keyword>
<dbReference type="InterPro" id="IPR011990">
    <property type="entry name" value="TPR-like_helical_dom_sf"/>
</dbReference>
<evidence type="ECO:0000256" key="5">
    <source>
        <dbReference type="ARBA" id="ARBA00022679"/>
    </source>
</evidence>
<dbReference type="InterPro" id="IPR008984">
    <property type="entry name" value="SMAD_FHA_dom_sf"/>
</dbReference>
<feature type="transmembrane region" description="Helical" evidence="11">
    <location>
        <begin position="738"/>
        <end position="761"/>
    </location>
</feature>
<dbReference type="EMBL" id="BAABUK010000013">
    <property type="protein sequence ID" value="GAA5812548.1"/>
    <property type="molecule type" value="Genomic_DNA"/>
</dbReference>
<feature type="transmembrane region" description="Helical" evidence="11">
    <location>
        <begin position="517"/>
        <end position="535"/>
    </location>
</feature>
<evidence type="ECO:0000256" key="3">
    <source>
        <dbReference type="ARBA" id="ARBA00022475"/>
    </source>
</evidence>
<dbReference type="InterPro" id="IPR004835">
    <property type="entry name" value="Chitin_synth"/>
</dbReference>
<dbReference type="PROSITE" id="PS50006">
    <property type="entry name" value="FHA_DOMAIN"/>
    <property type="match status" value="1"/>
</dbReference>
<dbReference type="PANTHER" id="PTHR22914:SF9">
    <property type="entry name" value="CHITIN SYNTHASE 1"/>
    <property type="match status" value="1"/>
</dbReference>
<protein>
    <recommendedName>
        <fullName evidence="2">chitin synthase</fullName>
        <ecNumber evidence="2">2.4.1.16</ecNumber>
    </recommendedName>
</protein>
<feature type="domain" description="FHA" evidence="12">
    <location>
        <begin position="1229"/>
        <end position="1281"/>
    </location>
</feature>
<feature type="region of interest" description="Disordered" evidence="10">
    <location>
        <begin position="1140"/>
        <end position="1182"/>
    </location>
</feature>
<feature type="transmembrane region" description="Helical" evidence="11">
    <location>
        <begin position="547"/>
        <end position="571"/>
    </location>
</feature>
<dbReference type="Pfam" id="PF14938">
    <property type="entry name" value="SNAP"/>
    <property type="match status" value="1"/>
</dbReference>
<keyword evidence="3" id="KW-1003">Cell membrane</keyword>
<keyword evidence="4" id="KW-0328">Glycosyltransferase</keyword>
<name>A0ABP9Z0B8_9FUNG</name>
<keyword evidence="7 11" id="KW-1133">Transmembrane helix</keyword>
<evidence type="ECO:0000256" key="9">
    <source>
        <dbReference type="ARBA" id="ARBA00023316"/>
    </source>
</evidence>
<dbReference type="InterPro" id="IPR000253">
    <property type="entry name" value="FHA_dom"/>
</dbReference>
<evidence type="ECO:0000256" key="1">
    <source>
        <dbReference type="ARBA" id="ARBA00004651"/>
    </source>
</evidence>
<dbReference type="Gene3D" id="2.60.200.20">
    <property type="match status" value="1"/>
</dbReference>
<organism evidence="13 14">
    <name type="scientific">Mucor flavus</name>
    <dbReference type="NCBI Taxonomy" id="439312"/>
    <lineage>
        <taxon>Eukaryota</taxon>
        <taxon>Fungi</taxon>
        <taxon>Fungi incertae sedis</taxon>
        <taxon>Mucoromycota</taxon>
        <taxon>Mucoromycotina</taxon>
        <taxon>Mucoromycetes</taxon>
        <taxon>Mucorales</taxon>
        <taxon>Mucorineae</taxon>
        <taxon>Mucoraceae</taxon>
        <taxon>Mucor</taxon>
    </lineage>
</organism>
<keyword evidence="8 11" id="KW-0472">Membrane</keyword>
<evidence type="ECO:0000256" key="7">
    <source>
        <dbReference type="ARBA" id="ARBA00022989"/>
    </source>
</evidence>
<keyword evidence="9" id="KW-0961">Cell wall biogenesis/degradation</keyword>
<dbReference type="Gene3D" id="1.25.40.10">
    <property type="entry name" value="Tetratricopeptide repeat domain"/>
    <property type="match status" value="1"/>
</dbReference>
<feature type="region of interest" description="Disordered" evidence="10">
    <location>
        <begin position="1437"/>
        <end position="1463"/>
    </location>
</feature>
<gene>
    <name evidence="13" type="ORF">MFLAVUS_006005</name>
</gene>
<dbReference type="InterPro" id="IPR013616">
    <property type="entry name" value="Chitin_synth_N"/>
</dbReference>
<dbReference type="Pfam" id="PF08407">
    <property type="entry name" value="Chitin_synth_1N"/>
    <property type="match status" value="1"/>
</dbReference>
<accession>A0ABP9Z0B8</accession>
<keyword evidence="5" id="KW-0808">Transferase</keyword>
<dbReference type="CDD" id="cd04190">
    <property type="entry name" value="Chitin_synth_C"/>
    <property type="match status" value="1"/>
</dbReference>
<dbReference type="SUPFAM" id="SSF48452">
    <property type="entry name" value="TPR-like"/>
    <property type="match status" value="1"/>
</dbReference>
<evidence type="ECO:0000256" key="10">
    <source>
        <dbReference type="SAM" id="MobiDB-lite"/>
    </source>
</evidence>
<proteinExistence type="predicted"/>
<sequence>MDRTPRQSHHIYEHSTDIPPLPSFICRPYQPGLSTVSPMVARSVQTPSNRKPVTRSSTKTVALFQGNLVLDCPVPSRLLEASARKEKEFSMMRYSAVTCDPNDFEASHYTLRPQLMHRETELFIVMTMYNEDEVLFCRTMHGVMKNIAHLCSRARSKVWNTDGWKKVVVCIVSDGRKKCDPRVLDVLTAMGVYQKGVAKNMVNDKPVQAHVYEYTTQVSVDSDMKVRGAEKGIVPVQILFCLKEQNAKKINSHRWFFNAFGPILKPNICVLLDVGTRPGNSSIYHLWKSFDTNENVGGACGEICVMKGTACVDLLNPLVAAQNFEYKMSNILDKPLESVFGYISVLPGAFSAYRYAALQNDFNGTGPLQKYFLGEKHDDTEDADIFTANMYLAEDRILCFELLAKKHQRWVLKYVKAAFGETDCPDQLPEFISQRRRWLNGSFFAAVYSQCHFSRIWSTNHSVGRKVMLSIEFLFNFLNLIFSWLGMANFYLTFYFVTKSLASADMDPFGNGWGDCIFLTLRYLYIFFLITSFICSMGNRPQGSKWMFIISVIAYGFIMIYTSFAGAWLAYKSFEKGMSAPGWSQDNAIGNLSLLFGQSEFRSVIISLLATYGLYIIASILYMDPWHMITSFSQYLFMLPTYVNILNVYAFCNIHDVSWGTKGDNTTPMDLGVASKVVAGEKGEQVVEVELKDGIESIDKHYDEALDSLLLKPEAVRESRAPKTKQDDYYRGFRTRLVLSWIACNVILVAFVTSGSFQLFLPYTNKTKTPEEIQDAVGAAYTGFILWTVAAMAAFRVLGSLLYLVLRCFNLPDGSSIMDAEQIRDGVKFMQQGEKAASKGLFRKPDWDVAASYYERAATAFKIAKSYDQAVQAYAKASEALFKADAIHLAGKAIENAAFILAHNLNQPQRAAEAYQRASDYFMTQGSIDRAAEQLDKAGKALESVDVNASYEMYSKACALYEQEDRGRFAVDIFKRAIGLLIRNKKYDKAIDMFRRQSVILQKFTSRSHLYKANLSILILIFAIGDDVEAGKQFSYMCSNDPGFASSEEAEIGEDLLKAYEASDQTLLEKTVRLQHVTFLDNEVAKLARLLTVPGEVLSSASPRKDNNHHHRQLPQQQQQRNNNDVRNMSHAQARAELYNRPSQPVDDLNHGYSNNNKKAPPYKEEEEDDDDEVREMSEERTSSLCEKSSLFQAQNTQFRINPQLAKKCHESSTDAIVIHGTFSSSDKLIIGRGHDATVKIGKSNKRVSRHHVSIEYKHPLNRFELTVLSPNGALIDHIVFEQGEHVPIMEGTCIEIVGAKLIFQGGPQAIIPTPTLPKEEEIIPNKAKNHAGTSLQDEVIQVLVSTRKSTMTCKDICNKLADQEMMAIQTLLSESAVIGCVKRLGKTADGSPKEDMYYYKAELDSNLERRKRYSDVGKSARKCTMKDTQYFFRIPPKPTTHKVRKRKELEEDEELKSNSNDDVSDMEVYELFKDV</sequence>
<evidence type="ECO:0000256" key="2">
    <source>
        <dbReference type="ARBA" id="ARBA00012543"/>
    </source>
</evidence>
<comment type="subcellular location">
    <subcellularLocation>
        <location evidence="1">Cell membrane</location>
        <topology evidence="1">Multi-pass membrane protein</topology>
    </subcellularLocation>
</comment>